<feature type="compositionally biased region" description="Basic and acidic residues" evidence="1">
    <location>
        <begin position="156"/>
        <end position="166"/>
    </location>
</feature>
<reference evidence="3 4" key="1">
    <citation type="journal article" date="2015" name="Genome Announc.">
        <title>Complete Genome Sequence of Caulobacter crescentus Siphophage Seuss.</title>
        <authorList>
            <person name="Sloan J.M."/>
            <person name="Keene J.L."/>
            <person name="Cahill J.L."/>
            <person name="Rasche E.S."/>
            <person name="Kuty Everett G.F."/>
        </authorList>
    </citation>
    <scope>NUCLEOTIDE SEQUENCE [LARGE SCALE GENOMIC DNA]</scope>
</reference>
<evidence type="ECO:0000313" key="3">
    <source>
        <dbReference type="EMBL" id="AKU43646.1"/>
    </source>
</evidence>
<proteinExistence type="predicted"/>
<evidence type="ECO:0000313" key="4">
    <source>
        <dbReference type="Proteomes" id="UP000221339"/>
    </source>
</evidence>
<keyword evidence="4" id="KW-1185">Reference proteome</keyword>
<evidence type="ECO:0000256" key="1">
    <source>
        <dbReference type="SAM" id="MobiDB-lite"/>
    </source>
</evidence>
<feature type="region of interest" description="Disordered" evidence="1">
    <location>
        <begin position="139"/>
        <end position="166"/>
    </location>
</feature>
<sequence length="223" mass="23339">MENALKIFENYTGRAISAVATQVTGLERAQGGVQKAMTVAFAAILAADHGQSPASASKLLADKVPGVTAGTANVIRTRCRKAFEEPGMIAKLRAAIGEPGAVDPDAFDVAIATFCGGFCVRKMEEARAAQKRLEAASVKAATAANPSPSTILEPQPKAEPEPAEPRNEVFDLQVEATRQIRNLITVSQWEDQGKADAARLALAAIYAEIGEALAPAQEVAKAA</sequence>
<gene>
    <name evidence="3" type="ORF">CPT_Seuss120</name>
    <name evidence="2" type="ORF">CPT_Seuss3</name>
</gene>
<evidence type="ECO:0000313" key="2">
    <source>
        <dbReference type="EMBL" id="AKU43529.1"/>
    </source>
</evidence>
<organism evidence="3 4">
    <name type="scientific">Caulobacter phage Seuss</name>
    <dbReference type="NCBI Taxonomy" id="1675601"/>
    <lineage>
        <taxon>Viruses</taxon>
        <taxon>Duplodnaviria</taxon>
        <taxon>Heunggongvirae</taxon>
        <taxon>Uroviricota</taxon>
        <taxon>Caudoviricetes</taxon>
        <taxon>Seussvirus</taxon>
        <taxon>Seussvirus seuss</taxon>
    </lineage>
</organism>
<dbReference type="EMBL" id="KT001914">
    <property type="protein sequence ID" value="AKU43646.1"/>
    <property type="molecule type" value="Genomic_DNA"/>
</dbReference>
<name>A0A0K1LMA8_9CAUD</name>
<dbReference type="EMBL" id="KT001914">
    <property type="protein sequence ID" value="AKU43529.1"/>
    <property type="molecule type" value="Genomic_DNA"/>
</dbReference>
<accession>A0A0K1LMA8</accession>
<dbReference type="Proteomes" id="UP000221339">
    <property type="component" value="Segment"/>
</dbReference>
<protein>
    <submittedName>
        <fullName evidence="3">Uncharacterized protein</fullName>
    </submittedName>
</protein>